<dbReference type="GO" id="GO:0051082">
    <property type="term" value="F:unfolded protein binding"/>
    <property type="evidence" value="ECO:0007669"/>
    <property type="project" value="TreeGrafter"/>
</dbReference>
<keyword evidence="7" id="KW-0472">Membrane</keyword>
<comment type="subcellular location">
    <subcellularLocation>
        <location evidence="1">Membrane</location>
        <topology evidence="1">Single-pass membrane protein</topology>
    </subcellularLocation>
    <subcellularLocation>
        <location evidence="2">Mitochondrion membrane</location>
    </subcellularLocation>
</comment>
<dbReference type="GO" id="GO:0033617">
    <property type="term" value="P:mitochondrial respiratory chain complex IV assembly"/>
    <property type="evidence" value="ECO:0007669"/>
    <property type="project" value="InterPro"/>
</dbReference>
<keyword evidence="5" id="KW-1133">Transmembrane helix</keyword>
<evidence type="ECO:0000256" key="6">
    <source>
        <dbReference type="ARBA" id="ARBA00023128"/>
    </source>
</evidence>
<proteinExistence type="inferred from homology"/>
<dbReference type="PANTHER" id="PTHR33968">
    <property type="entry name" value="PROTEIN PET100 HOMOLOG, MITOCHONDRIAL"/>
    <property type="match status" value="1"/>
</dbReference>
<evidence type="ECO:0000256" key="5">
    <source>
        <dbReference type="ARBA" id="ARBA00022989"/>
    </source>
</evidence>
<dbReference type="PANTHER" id="PTHR33968:SF1">
    <property type="entry name" value="PROTEIN PET100 HOMOLOG, MITOCHONDRIAL"/>
    <property type="match status" value="1"/>
</dbReference>
<evidence type="ECO:0000256" key="3">
    <source>
        <dbReference type="ARBA" id="ARBA00022692"/>
    </source>
</evidence>
<evidence type="ECO:0000313" key="10">
    <source>
        <dbReference type="Proteomes" id="UP000054549"/>
    </source>
</evidence>
<dbReference type="AlphaFoldDB" id="A0A0C2XGS0"/>
<dbReference type="Pfam" id="PF09803">
    <property type="entry name" value="Pet100"/>
    <property type="match status" value="1"/>
</dbReference>
<reference evidence="9 10" key="1">
    <citation type="submission" date="2014-04" db="EMBL/GenBank/DDBJ databases">
        <title>Evolutionary Origins and Diversification of the Mycorrhizal Mutualists.</title>
        <authorList>
            <consortium name="DOE Joint Genome Institute"/>
            <consortium name="Mycorrhizal Genomics Consortium"/>
            <person name="Kohler A."/>
            <person name="Kuo A."/>
            <person name="Nagy L.G."/>
            <person name="Floudas D."/>
            <person name="Copeland A."/>
            <person name="Barry K.W."/>
            <person name="Cichocki N."/>
            <person name="Veneault-Fourrey C."/>
            <person name="LaButti K."/>
            <person name="Lindquist E.A."/>
            <person name="Lipzen A."/>
            <person name="Lundell T."/>
            <person name="Morin E."/>
            <person name="Murat C."/>
            <person name="Riley R."/>
            <person name="Ohm R."/>
            <person name="Sun H."/>
            <person name="Tunlid A."/>
            <person name="Henrissat B."/>
            <person name="Grigoriev I.V."/>
            <person name="Hibbett D.S."/>
            <person name="Martin F."/>
        </authorList>
    </citation>
    <scope>NUCLEOTIDE SEQUENCE [LARGE SCALE GENOMIC DNA]</scope>
    <source>
        <strain evidence="9 10">Koide BX008</strain>
    </source>
</reference>
<keyword evidence="6" id="KW-0496">Mitochondrion</keyword>
<dbReference type="InterPro" id="IPR018625">
    <property type="entry name" value="Pet100"/>
</dbReference>
<keyword evidence="10" id="KW-1185">Reference proteome</keyword>
<sequence length="83" mass="9480">MGGPALEIFKFSLYLFVPVAALIHFGDPAWYRQNVLPYRDRLFPPSKTIQSLPTDPHGIRAELDRIKSERLAKRAAQEDEGKQ</sequence>
<dbReference type="HOGENOM" id="CLU_156745_1_1_1"/>
<evidence type="ECO:0000256" key="1">
    <source>
        <dbReference type="ARBA" id="ARBA00004167"/>
    </source>
</evidence>
<keyword evidence="4" id="KW-0809">Transit peptide</keyword>
<evidence type="ECO:0000256" key="7">
    <source>
        <dbReference type="ARBA" id="ARBA00023136"/>
    </source>
</evidence>
<protein>
    <submittedName>
        <fullName evidence="9">Uncharacterized protein</fullName>
    </submittedName>
</protein>
<dbReference type="InParanoid" id="A0A0C2XGS0"/>
<dbReference type="OrthoDB" id="18175at2759"/>
<gene>
    <name evidence="9" type="ORF">M378DRAFT_158465</name>
</gene>
<evidence type="ECO:0000313" key="9">
    <source>
        <dbReference type="EMBL" id="KIL68631.1"/>
    </source>
</evidence>
<dbReference type="EMBL" id="KN818228">
    <property type="protein sequence ID" value="KIL68631.1"/>
    <property type="molecule type" value="Genomic_DNA"/>
</dbReference>
<organism evidence="9 10">
    <name type="scientific">Amanita muscaria (strain Koide BX008)</name>
    <dbReference type="NCBI Taxonomy" id="946122"/>
    <lineage>
        <taxon>Eukaryota</taxon>
        <taxon>Fungi</taxon>
        <taxon>Dikarya</taxon>
        <taxon>Basidiomycota</taxon>
        <taxon>Agaricomycotina</taxon>
        <taxon>Agaricomycetes</taxon>
        <taxon>Agaricomycetidae</taxon>
        <taxon>Agaricales</taxon>
        <taxon>Pluteineae</taxon>
        <taxon>Amanitaceae</taxon>
        <taxon>Amanita</taxon>
    </lineage>
</organism>
<dbReference type="Proteomes" id="UP000054549">
    <property type="component" value="Unassembled WGS sequence"/>
</dbReference>
<evidence type="ECO:0000256" key="2">
    <source>
        <dbReference type="ARBA" id="ARBA00004325"/>
    </source>
</evidence>
<evidence type="ECO:0000256" key="4">
    <source>
        <dbReference type="ARBA" id="ARBA00022946"/>
    </source>
</evidence>
<keyword evidence="3" id="KW-0812">Transmembrane</keyword>
<comment type="similarity">
    <text evidence="8">Belongs to the PET100 family.</text>
</comment>
<dbReference type="GO" id="GO:0005743">
    <property type="term" value="C:mitochondrial inner membrane"/>
    <property type="evidence" value="ECO:0007669"/>
    <property type="project" value="TreeGrafter"/>
</dbReference>
<accession>A0A0C2XGS0</accession>
<evidence type="ECO:0000256" key="8">
    <source>
        <dbReference type="ARBA" id="ARBA00038077"/>
    </source>
</evidence>
<name>A0A0C2XGS0_AMAMK</name>